<evidence type="ECO:0000313" key="9">
    <source>
        <dbReference type="EMBL" id="GGE04012.1"/>
    </source>
</evidence>
<organism evidence="9 10">
    <name type="scientific">Sandarakinorhabdus glacialis</name>
    <dbReference type="NCBI Taxonomy" id="1614636"/>
    <lineage>
        <taxon>Bacteria</taxon>
        <taxon>Pseudomonadati</taxon>
        <taxon>Pseudomonadota</taxon>
        <taxon>Alphaproteobacteria</taxon>
        <taxon>Sphingomonadales</taxon>
        <taxon>Sphingosinicellaceae</taxon>
        <taxon>Sandarakinorhabdus</taxon>
    </lineage>
</organism>
<proteinExistence type="predicted"/>
<dbReference type="FunFam" id="3.30.70.1430:FF:000001">
    <property type="entry name" value="Efflux pump membrane transporter"/>
    <property type="match status" value="1"/>
</dbReference>
<feature type="transmembrane region" description="Helical" evidence="8">
    <location>
        <begin position="360"/>
        <end position="381"/>
    </location>
</feature>
<dbReference type="InterPro" id="IPR027463">
    <property type="entry name" value="AcrB_DN_DC_subdom"/>
</dbReference>
<dbReference type="Gene3D" id="3.30.70.1430">
    <property type="entry name" value="Multidrug efflux transporter AcrB pore domain"/>
    <property type="match status" value="2"/>
</dbReference>
<dbReference type="Pfam" id="PF00873">
    <property type="entry name" value="ACR_tran"/>
    <property type="match status" value="1"/>
</dbReference>
<comment type="subcellular location">
    <subcellularLocation>
        <location evidence="1">Cell inner membrane</location>
        <topology evidence="1">Multi-pass membrane protein</topology>
    </subcellularLocation>
</comment>
<feature type="transmembrane region" description="Helical" evidence="8">
    <location>
        <begin position="463"/>
        <end position="490"/>
    </location>
</feature>
<feature type="transmembrane region" description="Helical" evidence="8">
    <location>
        <begin position="12"/>
        <end position="32"/>
    </location>
</feature>
<sequence>MSVVRLAVERPVATMLLSLAIIFAGIFGYRLLPVSALPEVDLPTIQVSANLPGANPATMASSVATPIERQLATISGIDQITSTSSTGSTNVTVQFALDRNIDAAALDVQSALSAVARRLPVEMPSPPTFKKVNPADQAVMILSVRDKTRPANELQTIVDTLMIPRISTMSGVGEVVTYGSRRYAIRIQFDPAALTARSLTPGDIREAVAAANSNVAVGAITGGERSYILDASGNLQRPEDFAQIIVASRGGLPVRLGDVAKVISSYEQLRGGAKFNGEPSLTVAITRQPGANVVKLVDDVTAMLPAIRESLPPSAEIEIIVDRSESVRESVADAQYTLVGTALLVILVIYLVLGDARATIIPAVVLPLAAVGTFAGMHLFGFNLDNLSLLALTLATGFVVDDAIVVLENIVRHIEDGEPPREAAVTGANEIAFTVMSISVSLVAVFIPLLFMGGVIGRLFFEFAVTMTIAIGISAVLSLTLIPMIAARVLKPGHQEPNSRVARASTRAFGKMQDGYMRAFDATLRHRKLVGLLTILSVGVAIWGFTVVPKGFFPIEDNGAIFVGTEAAPDIGYEQMLAKQDAVAQIVRDDPAVERVNSFLGGGGSNIGRMFAPLKPRSERDAADVVQARLRKKLAQVPGIQAVPNVPQNLTLGGRASSSNYQYTISAVDKDQLYAFAPQLEARLRSTPGFEDVTSDYQRGARQAMIEVDRDAASRLGVPVAAIRQTLYAAYGNQQVSTVYTDVDSYQVILEISPDQQMTPDGIGQLMVRGSAAGGEVGRMVPLSAVTRIAIGGAPSVVAHQSQLPAVTISFNLGKGVALSQAKPMIDAAAAELGQPATISGAFGGNAQQFESSTESMPLLFIAAIIVIYIVLGVLYESFVHPVTILSGLPAAGIGAVAFLWLFNMPLDVIGIIGVVLLIGIVKKNAIMMIDFALAGQRKHGWTPVYAIREAASKRFRPIMMTTFAAMAAAAPLALGIGAGAELRQPLGIAVLGGLMVSQVLTLFITPVVYLGIEGLSARVRQRRGAAEVRDLPVAAGEAERVAAE</sequence>
<dbReference type="Gene3D" id="3.30.2090.10">
    <property type="entry name" value="Multidrug efflux transporter AcrB TolC docking domain, DN and DC subdomains"/>
    <property type="match status" value="2"/>
</dbReference>
<keyword evidence="5 8" id="KW-0812">Transmembrane</keyword>
<protein>
    <submittedName>
        <fullName evidence="9">Multidrug transporter</fullName>
    </submittedName>
</protein>
<evidence type="ECO:0000256" key="2">
    <source>
        <dbReference type="ARBA" id="ARBA00022448"/>
    </source>
</evidence>
<dbReference type="InterPro" id="IPR001036">
    <property type="entry name" value="Acrflvin-R"/>
</dbReference>
<evidence type="ECO:0000256" key="3">
    <source>
        <dbReference type="ARBA" id="ARBA00022475"/>
    </source>
</evidence>
<dbReference type="SUPFAM" id="SSF82714">
    <property type="entry name" value="Multidrug efflux transporter AcrB TolC docking domain, DN and DC subdomains"/>
    <property type="match status" value="2"/>
</dbReference>
<keyword evidence="6 8" id="KW-1133">Transmembrane helix</keyword>
<keyword evidence="10" id="KW-1185">Reference proteome</keyword>
<feature type="transmembrane region" description="Helical" evidence="8">
    <location>
        <begin position="529"/>
        <end position="548"/>
    </location>
</feature>
<dbReference type="GO" id="GO:0005886">
    <property type="term" value="C:plasma membrane"/>
    <property type="evidence" value="ECO:0007669"/>
    <property type="project" value="UniProtKB-SubCell"/>
</dbReference>
<feature type="transmembrane region" description="Helical" evidence="8">
    <location>
        <begin position="334"/>
        <end position="353"/>
    </location>
</feature>
<feature type="transmembrane region" description="Helical" evidence="8">
    <location>
        <begin position="959"/>
        <end position="981"/>
    </location>
</feature>
<evidence type="ECO:0000256" key="6">
    <source>
        <dbReference type="ARBA" id="ARBA00022989"/>
    </source>
</evidence>
<dbReference type="PANTHER" id="PTHR32063">
    <property type="match status" value="1"/>
</dbReference>
<dbReference type="Gene3D" id="1.20.1640.10">
    <property type="entry name" value="Multidrug efflux transporter AcrB transmembrane domain"/>
    <property type="match status" value="2"/>
</dbReference>
<dbReference type="PANTHER" id="PTHR32063:SF21">
    <property type="entry name" value="MULTIDRUG RESISTANCE PROTEIN MDTB"/>
    <property type="match status" value="1"/>
</dbReference>
<reference evidence="9" key="1">
    <citation type="journal article" date="2014" name="Int. J. Syst. Evol. Microbiol.">
        <title>Complete genome sequence of Corynebacterium casei LMG S-19264T (=DSM 44701T), isolated from a smear-ripened cheese.</title>
        <authorList>
            <consortium name="US DOE Joint Genome Institute (JGI-PGF)"/>
            <person name="Walter F."/>
            <person name="Albersmeier A."/>
            <person name="Kalinowski J."/>
            <person name="Ruckert C."/>
        </authorList>
    </citation>
    <scope>NUCLEOTIDE SEQUENCE</scope>
    <source>
        <strain evidence="9">CGMCC 1.15519</strain>
    </source>
</reference>
<evidence type="ECO:0000256" key="7">
    <source>
        <dbReference type="ARBA" id="ARBA00023136"/>
    </source>
</evidence>
<evidence type="ECO:0000256" key="1">
    <source>
        <dbReference type="ARBA" id="ARBA00004429"/>
    </source>
</evidence>
<dbReference type="AlphaFoldDB" id="A0A917E5Z5"/>
<feature type="transmembrane region" description="Helical" evidence="8">
    <location>
        <begin position="431"/>
        <end position="451"/>
    </location>
</feature>
<dbReference type="SUPFAM" id="SSF82693">
    <property type="entry name" value="Multidrug efflux transporter AcrB pore domain, PN1, PN2, PC1 and PC2 subdomains"/>
    <property type="match status" value="3"/>
</dbReference>
<dbReference type="EMBL" id="BMJM01000002">
    <property type="protein sequence ID" value="GGE04012.1"/>
    <property type="molecule type" value="Genomic_DNA"/>
</dbReference>
<evidence type="ECO:0000313" key="10">
    <source>
        <dbReference type="Proteomes" id="UP000635071"/>
    </source>
</evidence>
<comment type="caution">
    <text evidence="9">The sequence shown here is derived from an EMBL/GenBank/DDBJ whole genome shotgun (WGS) entry which is preliminary data.</text>
</comment>
<dbReference type="Gene3D" id="3.30.70.1440">
    <property type="entry name" value="Multidrug efflux transporter AcrB pore domain"/>
    <property type="match status" value="1"/>
</dbReference>
<dbReference type="PRINTS" id="PR00702">
    <property type="entry name" value="ACRIFLAVINRP"/>
</dbReference>
<keyword evidence="3" id="KW-1003">Cell membrane</keyword>
<feature type="transmembrane region" description="Helical" evidence="8">
    <location>
        <begin position="909"/>
        <end position="930"/>
    </location>
</feature>
<evidence type="ECO:0000256" key="4">
    <source>
        <dbReference type="ARBA" id="ARBA00022519"/>
    </source>
</evidence>
<dbReference type="Proteomes" id="UP000635071">
    <property type="component" value="Unassembled WGS sequence"/>
</dbReference>
<reference evidence="9" key="2">
    <citation type="submission" date="2020-09" db="EMBL/GenBank/DDBJ databases">
        <authorList>
            <person name="Sun Q."/>
            <person name="Zhou Y."/>
        </authorList>
    </citation>
    <scope>NUCLEOTIDE SEQUENCE</scope>
    <source>
        <strain evidence="9">CGMCC 1.15519</strain>
    </source>
</reference>
<name>A0A917E5Z5_9SPHN</name>
<dbReference type="Gene3D" id="3.30.70.1320">
    <property type="entry name" value="Multidrug efflux transporter AcrB pore domain like"/>
    <property type="match status" value="1"/>
</dbReference>
<evidence type="ECO:0000256" key="5">
    <source>
        <dbReference type="ARBA" id="ARBA00022692"/>
    </source>
</evidence>
<dbReference type="FunFam" id="1.20.1640.10:FF:000001">
    <property type="entry name" value="Efflux pump membrane transporter"/>
    <property type="match status" value="1"/>
</dbReference>
<dbReference type="SUPFAM" id="SSF82866">
    <property type="entry name" value="Multidrug efflux transporter AcrB transmembrane domain"/>
    <property type="match status" value="2"/>
</dbReference>
<gene>
    <name evidence="9" type="ORF">GCM10011529_08020</name>
</gene>
<feature type="transmembrane region" description="Helical" evidence="8">
    <location>
        <begin position="987"/>
        <end position="1013"/>
    </location>
</feature>
<dbReference type="GO" id="GO:0042910">
    <property type="term" value="F:xenobiotic transmembrane transporter activity"/>
    <property type="evidence" value="ECO:0007669"/>
    <property type="project" value="TreeGrafter"/>
</dbReference>
<keyword evidence="7 8" id="KW-0472">Membrane</keyword>
<keyword evidence="2" id="KW-0813">Transport</keyword>
<accession>A0A917E5Z5</accession>
<dbReference type="RefSeq" id="WP_188761631.1">
    <property type="nucleotide sequence ID" value="NZ_BMJM01000002.1"/>
</dbReference>
<keyword evidence="4" id="KW-0997">Cell inner membrane</keyword>
<evidence type="ECO:0000256" key="8">
    <source>
        <dbReference type="SAM" id="Phobius"/>
    </source>
</evidence>
<feature type="transmembrane region" description="Helical" evidence="8">
    <location>
        <begin position="857"/>
        <end position="876"/>
    </location>
</feature>